<dbReference type="RefSeq" id="XP_016236832.1">
    <property type="nucleotide sequence ID" value="XM_016378155.1"/>
</dbReference>
<organism evidence="2 3">
    <name type="scientific">Exophiala spinifera</name>
    <dbReference type="NCBI Taxonomy" id="91928"/>
    <lineage>
        <taxon>Eukaryota</taxon>
        <taxon>Fungi</taxon>
        <taxon>Dikarya</taxon>
        <taxon>Ascomycota</taxon>
        <taxon>Pezizomycotina</taxon>
        <taxon>Eurotiomycetes</taxon>
        <taxon>Chaetothyriomycetidae</taxon>
        <taxon>Chaetothyriales</taxon>
        <taxon>Herpotrichiellaceae</taxon>
        <taxon>Exophiala</taxon>
    </lineage>
</organism>
<dbReference type="HOGENOM" id="CLU_614018_0_0_1"/>
<dbReference type="VEuPathDB" id="FungiDB:PV08_03804"/>
<dbReference type="OrthoDB" id="366390at2759"/>
<name>A0A0D1YNG0_9EURO</name>
<protein>
    <submittedName>
        <fullName evidence="2">Uncharacterized protein</fullName>
    </submittedName>
</protein>
<feature type="region of interest" description="Disordered" evidence="1">
    <location>
        <begin position="367"/>
        <end position="397"/>
    </location>
</feature>
<evidence type="ECO:0000313" key="2">
    <source>
        <dbReference type="EMBL" id="KIW16616.1"/>
    </source>
</evidence>
<gene>
    <name evidence="2" type="ORF">PV08_03804</name>
</gene>
<accession>A0A0D1YNG0</accession>
<evidence type="ECO:0000313" key="3">
    <source>
        <dbReference type="Proteomes" id="UP000053328"/>
    </source>
</evidence>
<dbReference type="GeneID" id="27330887"/>
<reference evidence="2 3" key="1">
    <citation type="submission" date="2015-01" db="EMBL/GenBank/DDBJ databases">
        <title>The Genome Sequence of Exophiala spinifera CBS89968.</title>
        <authorList>
            <consortium name="The Broad Institute Genomics Platform"/>
            <person name="Cuomo C."/>
            <person name="de Hoog S."/>
            <person name="Gorbushina A."/>
            <person name="Stielow B."/>
            <person name="Teixiera M."/>
            <person name="Abouelleil A."/>
            <person name="Chapman S.B."/>
            <person name="Priest M."/>
            <person name="Young S.K."/>
            <person name="Wortman J."/>
            <person name="Nusbaum C."/>
            <person name="Birren B."/>
        </authorList>
    </citation>
    <scope>NUCLEOTIDE SEQUENCE [LARGE SCALE GENOMIC DNA]</scope>
    <source>
        <strain evidence="2 3">CBS 89968</strain>
    </source>
</reference>
<proteinExistence type="predicted"/>
<dbReference type="EMBL" id="KN847494">
    <property type="protein sequence ID" value="KIW16616.1"/>
    <property type="molecule type" value="Genomic_DNA"/>
</dbReference>
<dbReference type="STRING" id="91928.A0A0D1YNG0"/>
<dbReference type="Proteomes" id="UP000053328">
    <property type="component" value="Unassembled WGS sequence"/>
</dbReference>
<evidence type="ECO:0000256" key="1">
    <source>
        <dbReference type="SAM" id="MobiDB-lite"/>
    </source>
</evidence>
<sequence length="412" mass="45439">MASSQNSHEIVIVEEAPIIDDGNGAPSPMTSSQNSVEIMEETPVIGGGDSVPSGSTKFERYFPEDPFGGGVLMAVFNGKGLLYRRDTYFQAKLTTAERIFRFSPQYRFRGADVNITVWRDEASGSKPSITKVFPTVLAVDVSEREVQDTNEVIAGAGASAGPGQVNTSVKQTHHDKANFQGRRKLHGLVKGHNTASWRLYEEPGSQSGIPSIFRLVTLVRCLKGGFKVQLEVSARMVKWPKLFGLHNLFFDSGFSARSYIRTVSPQPIPFDWRKLYEEAKNIIPDDRSDRENWNTDVSEFRAECEAAGSVDGKKKMLVGFYEDLEDVGGVVRKVKVTALAGLKEYLASQEESKKFIKRLRKGMEIPVPEEQKVSSLTATETSGGSDADDEDASLPRVSMPYGLQIARDVEAV</sequence>
<dbReference type="AlphaFoldDB" id="A0A0D1YNG0"/>
<keyword evidence="3" id="KW-1185">Reference proteome</keyword>